<organism evidence="2 3">
    <name type="scientific">Rhizopogon vesiculosus</name>
    <dbReference type="NCBI Taxonomy" id="180088"/>
    <lineage>
        <taxon>Eukaryota</taxon>
        <taxon>Fungi</taxon>
        <taxon>Dikarya</taxon>
        <taxon>Basidiomycota</taxon>
        <taxon>Agaricomycotina</taxon>
        <taxon>Agaricomycetes</taxon>
        <taxon>Agaricomycetidae</taxon>
        <taxon>Boletales</taxon>
        <taxon>Suillineae</taxon>
        <taxon>Rhizopogonaceae</taxon>
        <taxon>Rhizopogon</taxon>
    </lineage>
</organism>
<sequence length="123" mass="13746">MVSCTHCNCYGLILCAIQGSSVPCERALSDAGLTDAKRCVRLLPKHLGDIQTLKSSFKVRVQQKLQASLCVRVQVQPRGARTGPEPNHDNFRWRSGRREECQRKRSSTSLKMVQAKNSTSHAH</sequence>
<proteinExistence type="predicted"/>
<dbReference type="OrthoDB" id="3270175at2759"/>
<reference evidence="2 3" key="1">
    <citation type="submission" date="2016-03" db="EMBL/GenBank/DDBJ databases">
        <title>Comparative genomics of the ectomycorrhizal sister species Rhizopogon vinicolor and Rhizopogon vesiculosus (Basidiomycota: Boletales) reveals a divergence of the mating type B locus.</title>
        <authorList>
            <person name="Mujic A.B."/>
            <person name="Kuo A."/>
            <person name="Tritt A."/>
            <person name="Lipzen A."/>
            <person name="Chen C."/>
            <person name="Johnson J."/>
            <person name="Sharma A."/>
            <person name="Barry K."/>
            <person name="Grigoriev I.V."/>
            <person name="Spatafora J.W."/>
        </authorList>
    </citation>
    <scope>NUCLEOTIDE SEQUENCE [LARGE SCALE GENOMIC DNA]</scope>
    <source>
        <strain evidence="2 3">AM-OR11-056</strain>
    </source>
</reference>
<feature type="region of interest" description="Disordered" evidence="1">
    <location>
        <begin position="78"/>
        <end position="123"/>
    </location>
</feature>
<gene>
    <name evidence="2" type="ORF">AZE42_07167</name>
</gene>
<evidence type="ECO:0000313" key="2">
    <source>
        <dbReference type="EMBL" id="OJA11053.1"/>
    </source>
</evidence>
<comment type="caution">
    <text evidence="2">The sequence shown here is derived from an EMBL/GenBank/DDBJ whole genome shotgun (WGS) entry which is preliminary data.</text>
</comment>
<name>A0A1J8PQ97_9AGAM</name>
<dbReference type="Proteomes" id="UP000183567">
    <property type="component" value="Unassembled WGS sequence"/>
</dbReference>
<dbReference type="EMBL" id="LVVM01005256">
    <property type="protein sequence ID" value="OJA11053.1"/>
    <property type="molecule type" value="Genomic_DNA"/>
</dbReference>
<feature type="compositionally biased region" description="Basic and acidic residues" evidence="1">
    <location>
        <begin position="86"/>
        <end position="103"/>
    </location>
</feature>
<feature type="compositionally biased region" description="Polar residues" evidence="1">
    <location>
        <begin position="107"/>
        <end position="123"/>
    </location>
</feature>
<keyword evidence="3" id="KW-1185">Reference proteome</keyword>
<evidence type="ECO:0000256" key="1">
    <source>
        <dbReference type="SAM" id="MobiDB-lite"/>
    </source>
</evidence>
<dbReference type="AlphaFoldDB" id="A0A1J8PQ97"/>
<evidence type="ECO:0000313" key="3">
    <source>
        <dbReference type="Proteomes" id="UP000183567"/>
    </source>
</evidence>
<accession>A0A1J8PQ97</accession>
<protein>
    <submittedName>
        <fullName evidence="2">Uncharacterized protein</fullName>
    </submittedName>
</protein>